<dbReference type="EMBL" id="CP126114">
    <property type="protein sequence ID" value="WHY88742.1"/>
    <property type="molecule type" value="Genomic_DNA"/>
</dbReference>
<protein>
    <submittedName>
        <fullName evidence="8">Metal ABC transporter permease</fullName>
    </submittedName>
</protein>
<evidence type="ECO:0000256" key="7">
    <source>
        <dbReference type="SAM" id="Phobius"/>
    </source>
</evidence>
<dbReference type="SUPFAM" id="SSF81345">
    <property type="entry name" value="ABC transporter involved in vitamin B12 uptake, BtuC"/>
    <property type="match status" value="1"/>
</dbReference>
<keyword evidence="4 7" id="KW-1133">Transmembrane helix</keyword>
<dbReference type="InterPro" id="IPR001626">
    <property type="entry name" value="ABC_TroCD"/>
</dbReference>
<dbReference type="RefSeq" id="WP_066087112.1">
    <property type="nucleotide sequence ID" value="NZ_CP126114.1"/>
</dbReference>
<keyword evidence="3 6" id="KW-0812">Transmembrane</keyword>
<dbReference type="KEGG" id="nnv:QNH39_13285"/>
<name>A0AA95MSQ6_9BACI</name>
<feature type="transmembrane region" description="Helical" evidence="7">
    <location>
        <begin position="215"/>
        <end position="234"/>
    </location>
</feature>
<feature type="transmembrane region" description="Helical" evidence="7">
    <location>
        <begin position="179"/>
        <end position="203"/>
    </location>
</feature>
<keyword evidence="5 7" id="KW-0472">Membrane</keyword>
<evidence type="ECO:0000313" key="8">
    <source>
        <dbReference type="EMBL" id="WHY88742.1"/>
    </source>
</evidence>
<proteinExistence type="inferred from homology"/>
<dbReference type="Pfam" id="PF00950">
    <property type="entry name" value="ABC-3"/>
    <property type="match status" value="1"/>
</dbReference>
<gene>
    <name evidence="8" type="ORF">QNH39_13285</name>
</gene>
<accession>A0AA95MSQ6</accession>
<reference evidence="8" key="1">
    <citation type="submission" date="2023-05" db="EMBL/GenBank/DDBJ databases">
        <title>Comparative genomics of Bacillaceae isolates and their secondary metabolite potential.</title>
        <authorList>
            <person name="Song L."/>
            <person name="Nielsen L.J."/>
            <person name="Mohite O."/>
            <person name="Xu X."/>
            <person name="Weber T."/>
            <person name="Kovacs A.T."/>
        </authorList>
    </citation>
    <scope>NUCLEOTIDE SEQUENCE</scope>
    <source>
        <strain evidence="8">XLM17</strain>
    </source>
</reference>
<feature type="transmembrane region" description="Helical" evidence="7">
    <location>
        <begin position="12"/>
        <end position="32"/>
    </location>
</feature>
<evidence type="ECO:0000256" key="6">
    <source>
        <dbReference type="RuleBase" id="RU003943"/>
    </source>
</evidence>
<dbReference type="AlphaFoldDB" id="A0AA95MSQ6"/>
<dbReference type="Gene3D" id="1.10.3470.10">
    <property type="entry name" value="ABC transporter involved in vitamin B12 uptake, BtuC"/>
    <property type="match status" value="1"/>
</dbReference>
<sequence>MEMLSLEFMQRALWAGGVIAIIAPLLGVFLILRRQALMADTLSHISLSGVAIGFFIHINITFSTILIVVIGAIGIEYMRRAYRTYSEVSIAILMAAGLSFALFLMGISNGGPSTSIDQYLFGSIVTISPLQVKVLTVVAACIILYFIVLKRPLYLMTFDEDTAYTSGVNINLLSLSFSIITGLAISVIIPTIGVLLVSALLVLPAAFAIRLAKGFTMVILVAEVTSIVSIYSGLVSSYELGTPPGATITLILIIILLVGFFVQKVVLHFSRVLKRRSRKIIQVPQARSFDN</sequence>
<comment type="similarity">
    <text evidence="2 6">Belongs to the ABC-3 integral membrane protein family.</text>
</comment>
<evidence type="ECO:0000256" key="1">
    <source>
        <dbReference type="ARBA" id="ARBA00004141"/>
    </source>
</evidence>
<dbReference type="Proteomes" id="UP001178288">
    <property type="component" value="Chromosome"/>
</dbReference>
<dbReference type="PANTHER" id="PTHR30477:SF0">
    <property type="entry name" value="METAL TRANSPORT SYSTEM MEMBRANE PROTEIN TM_0125-RELATED"/>
    <property type="match status" value="1"/>
</dbReference>
<dbReference type="GO" id="GO:0043190">
    <property type="term" value="C:ATP-binding cassette (ABC) transporter complex"/>
    <property type="evidence" value="ECO:0007669"/>
    <property type="project" value="InterPro"/>
</dbReference>
<dbReference type="GO" id="GO:0010043">
    <property type="term" value="P:response to zinc ion"/>
    <property type="evidence" value="ECO:0007669"/>
    <property type="project" value="TreeGrafter"/>
</dbReference>
<feature type="transmembrane region" description="Helical" evidence="7">
    <location>
        <begin position="246"/>
        <end position="269"/>
    </location>
</feature>
<feature type="transmembrane region" description="Helical" evidence="7">
    <location>
        <begin position="85"/>
        <end position="107"/>
    </location>
</feature>
<evidence type="ECO:0000256" key="2">
    <source>
        <dbReference type="ARBA" id="ARBA00008034"/>
    </source>
</evidence>
<dbReference type="FunFam" id="1.10.3470.10:FF:000008">
    <property type="entry name" value="Zinc ABC transporter, permease protein"/>
    <property type="match status" value="1"/>
</dbReference>
<feature type="transmembrane region" description="Helical" evidence="7">
    <location>
        <begin position="44"/>
        <end position="73"/>
    </location>
</feature>
<evidence type="ECO:0000256" key="3">
    <source>
        <dbReference type="ARBA" id="ARBA00022692"/>
    </source>
</evidence>
<keyword evidence="9" id="KW-1185">Reference proteome</keyword>
<keyword evidence="6" id="KW-0813">Transport</keyword>
<organism evidence="8 9">
    <name type="scientific">Neobacillus novalis</name>
    <dbReference type="NCBI Taxonomy" id="220687"/>
    <lineage>
        <taxon>Bacteria</taxon>
        <taxon>Bacillati</taxon>
        <taxon>Bacillota</taxon>
        <taxon>Bacilli</taxon>
        <taxon>Bacillales</taxon>
        <taxon>Bacillaceae</taxon>
        <taxon>Neobacillus</taxon>
    </lineage>
</organism>
<evidence type="ECO:0000256" key="4">
    <source>
        <dbReference type="ARBA" id="ARBA00022989"/>
    </source>
</evidence>
<evidence type="ECO:0000313" key="9">
    <source>
        <dbReference type="Proteomes" id="UP001178288"/>
    </source>
</evidence>
<feature type="transmembrane region" description="Helical" evidence="7">
    <location>
        <begin position="119"/>
        <end position="148"/>
    </location>
</feature>
<dbReference type="PANTHER" id="PTHR30477">
    <property type="entry name" value="ABC-TRANSPORTER METAL-BINDING PROTEIN"/>
    <property type="match status" value="1"/>
</dbReference>
<dbReference type="GO" id="GO:0055085">
    <property type="term" value="P:transmembrane transport"/>
    <property type="evidence" value="ECO:0007669"/>
    <property type="project" value="InterPro"/>
</dbReference>
<dbReference type="InterPro" id="IPR037294">
    <property type="entry name" value="ABC_BtuC-like"/>
</dbReference>
<evidence type="ECO:0000256" key="5">
    <source>
        <dbReference type="ARBA" id="ARBA00023136"/>
    </source>
</evidence>
<comment type="subcellular location">
    <subcellularLocation>
        <location evidence="6">Cell membrane</location>
        <topology evidence="6">Multi-pass membrane protein</topology>
    </subcellularLocation>
    <subcellularLocation>
        <location evidence="1">Membrane</location>
        <topology evidence="1">Multi-pass membrane protein</topology>
    </subcellularLocation>
</comment>